<evidence type="ECO:0000256" key="1">
    <source>
        <dbReference type="SAM" id="MobiDB-lite"/>
    </source>
</evidence>
<evidence type="ECO:0000313" key="3">
    <source>
        <dbReference type="EMBL" id="MBA8957089.1"/>
    </source>
</evidence>
<sequence length="170" mass="16980">MTGPPTGPPAAVDTPLRRRLLLLIAGFFGVAVGAALPALPGAAGTGHADAVRTGTAAAAQSACREQAGRAVAGERRDTPARAPGARPTVFWAGLPAAHWHHGHWDHGPADRAVAAYDHAVAVLADAFAAGERRSRAAAANGRAAALPGLAPSAVRERGPPASTGPDVPLS</sequence>
<dbReference type="AlphaFoldDB" id="A0A7W3QRS8"/>
<comment type="caution">
    <text evidence="3">The sequence shown here is derived from an EMBL/GenBank/DDBJ whole genome shotgun (WGS) entry which is preliminary data.</text>
</comment>
<evidence type="ECO:0000313" key="4">
    <source>
        <dbReference type="Proteomes" id="UP000572680"/>
    </source>
</evidence>
<protein>
    <submittedName>
        <fullName evidence="3">Uncharacterized protein</fullName>
    </submittedName>
</protein>
<gene>
    <name evidence="3" type="ORF">HNR61_008780</name>
</gene>
<keyword evidence="2" id="KW-1133">Transmembrane helix</keyword>
<feature type="compositionally biased region" description="Low complexity" evidence="1">
    <location>
        <begin position="138"/>
        <end position="153"/>
    </location>
</feature>
<evidence type="ECO:0000256" key="2">
    <source>
        <dbReference type="SAM" id="Phobius"/>
    </source>
</evidence>
<keyword evidence="4" id="KW-1185">Reference proteome</keyword>
<feature type="region of interest" description="Disordered" evidence="1">
    <location>
        <begin position="138"/>
        <end position="170"/>
    </location>
</feature>
<dbReference type="Proteomes" id="UP000572680">
    <property type="component" value="Unassembled WGS sequence"/>
</dbReference>
<dbReference type="RefSeq" id="WP_182848947.1">
    <property type="nucleotide sequence ID" value="NZ_JACJIA010000020.1"/>
</dbReference>
<reference evidence="3 4" key="1">
    <citation type="submission" date="2020-08" db="EMBL/GenBank/DDBJ databases">
        <title>Genomic Encyclopedia of Type Strains, Phase IV (KMG-IV): sequencing the most valuable type-strain genomes for metagenomic binning, comparative biology and taxonomic classification.</title>
        <authorList>
            <person name="Goeker M."/>
        </authorList>
    </citation>
    <scope>NUCLEOTIDE SEQUENCE [LARGE SCALE GENOMIC DNA]</scope>
    <source>
        <strain evidence="3 4">DSM 44197</strain>
    </source>
</reference>
<dbReference type="EMBL" id="JACJIA010000020">
    <property type="protein sequence ID" value="MBA8957089.1"/>
    <property type="molecule type" value="Genomic_DNA"/>
</dbReference>
<accession>A0A7W3QRS8</accession>
<organism evidence="3 4">
    <name type="scientific">Actinomadura namibiensis</name>
    <dbReference type="NCBI Taxonomy" id="182080"/>
    <lineage>
        <taxon>Bacteria</taxon>
        <taxon>Bacillati</taxon>
        <taxon>Actinomycetota</taxon>
        <taxon>Actinomycetes</taxon>
        <taxon>Streptosporangiales</taxon>
        <taxon>Thermomonosporaceae</taxon>
        <taxon>Actinomadura</taxon>
    </lineage>
</organism>
<keyword evidence="2" id="KW-0812">Transmembrane</keyword>
<feature type="transmembrane region" description="Helical" evidence="2">
    <location>
        <begin position="20"/>
        <end position="39"/>
    </location>
</feature>
<name>A0A7W3QRS8_ACTNM</name>
<keyword evidence="2" id="KW-0472">Membrane</keyword>
<proteinExistence type="predicted"/>